<gene>
    <name evidence="1" type="ORF">BaRGS_00040498</name>
</gene>
<comment type="caution">
    <text evidence="1">The sequence shown here is derived from an EMBL/GenBank/DDBJ whole genome shotgun (WGS) entry which is preliminary data.</text>
</comment>
<dbReference type="Proteomes" id="UP001519460">
    <property type="component" value="Unassembled WGS sequence"/>
</dbReference>
<proteinExistence type="predicted"/>
<dbReference type="EMBL" id="JACVVK020000827">
    <property type="protein sequence ID" value="KAK7442803.1"/>
    <property type="molecule type" value="Genomic_DNA"/>
</dbReference>
<dbReference type="AlphaFoldDB" id="A0ABD0IZW4"/>
<evidence type="ECO:0000313" key="2">
    <source>
        <dbReference type="Proteomes" id="UP001519460"/>
    </source>
</evidence>
<keyword evidence="2" id="KW-1185">Reference proteome</keyword>
<evidence type="ECO:0000313" key="1">
    <source>
        <dbReference type="EMBL" id="KAK7442803.1"/>
    </source>
</evidence>
<feature type="non-terminal residue" evidence="1">
    <location>
        <position position="211"/>
    </location>
</feature>
<protein>
    <submittedName>
        <fullName evidence="1">Uncharacterized protein</fullName>
    </submittedName>
</protein>
<name>A0ABD0IZW4_9CAEN</name>
<organism evidence="1 2">
    <name type="scientific">Batillaria attramentaria</name>
    <dbReference type="NCBI Taxonomy" id="370345"/>
    <lineage>
        <taxon>Eukaryota</taxon>
        <taxon>Metazoa</taxon>
        <taxon>Spiralia</taxon>
        <taxon>Lophotrochozoa</taxon>
        <taxon>Mollusca</taxon>
        <taxon>Gastropoda</taxon>
        <taxon>Caenogastropoda</taxon>
        <taxon>Sorbeoconcha</taxon>
        <taxon>Cerithioidea</taxon>
        <taxon>Batillariidae</taxon>
        <taxon>Batillaria</taxon>
    </lineage>
</organism>
<accession>A0ABD0IZW4</accession>
<sequence>LLTRVTRTTHTHSTAATAILSRTLRTHHEDQGGVVYSGPETIHTERSPDRPVVFVELVRTDSGLGQLRFRGPLCSGDALKRGATDRYRPCYRGQQMAAMQAMRGDGGRAASLQFSDDGLKQKQDRGHDRRGLTKTGLALRCWLHSVRAQFSSAAWRVHTRLLYPTYLWTKKRRRECVSGTFVPVGSTLIPTRRLDKEEATNKGFLIDVARG</sequence>
<reference evidence="1 2" key="1">
    <citation type="journal article" date="2023" name="Sci. Data">
        <title>Genome assembly of the Korean intertidal mud-creeper Batillaria attramentaria.</title>
        <authorList>
            <person name="Patra A.K."/>
            <person name="Ho P.T."/>
            <person name="Jun S."/>
            <person name="Lee S.J."/>
            <person name="Kim Y."/>
            <person name="Won Y.J."/>
        </authorList>
    </citation>
    <scope>NUCLEOTIDE SEQUENCE [LARGE SCALE GENOMIC DNA]</scope>
    <source>
        <strain evidence="1">Wonlab-2016</strain>
    </source>
</reference>
<feature type="non-terminal residue" evidence="1">
    <location>
        <position position="1"/>
    </location>
</feature>